<dbReference type="GO" id="GO:0003676">
    <property type="term" value="F:nucleic acid binding"/>
    <property type="evidence" value="ECO:0007669"/>
    <property type="project" value="InterPro"/>
</dbReference>
<evidence type="ECO:0000313" key="3">
    <source>
        <dbReference type="Proteomes" id="UP000284451"/>
    </source>
</evidence>
<name>A0A443K1G1_9RHOB</name>
<dbReference type="InterPro" id="IPR003615">
    <property type="entry name" value="HNH_nuc"/>
</dbReference>
<dbReference type="EMBL" id="SAUY01000041">
    <property type="protein sequence ID" value="RWR26594.1"/>
    <property type="molecule type" value="Genomic_DNA"/>
</dbReference>
<dbReference type="Proteomes" id="UP000284451">
    <property type="component" value="Unassembled WGS sequence"/>
</dbReference>
<dbReference type="Pfam" id="PF01844">
    <property type="entry name" value="HNH"/>
    <property type="match status" value="1"/>
</dbReference>
<feature type="domain" description="HNH" evidence="1">
    <location>
        <begin position="4"/>
        <end position="42"/>
    </location>
</feature>
<dbReference type="GO" id="GO:0004519">
    <property type="term" value="F:endonuclease activity"/>
    <property type="evidence" value="ECO:0007669"/>
    <property type="project" value="UniProtKB-KW"/>
</dbReference>
<accession>A0A443K1G1</accession>
<gene>
    <name evidence="2" type="ORF">D2T29_20200</name>
</gene>
<keyword evidence="2" id="KW-0378">Hydrolase</keyword>
<dbReference type="Gene3D" id="1.10.30.50">
    <property type="match status" value="1"/>
</dbReference>
<reference evidence="2 3" key="1">
    <citation type="submission" date="2019-01" db="EMBL/GenBank/DDBJ databases">
        <title>Sinorhodobacter populi sp. nov. isolated from the symptomatic bark tissue of Populus euramericana canker.</title>
        <authorList>
            <person name="Xu G."/>
        </authorList>
    </citation>
    <scope>NUCLEOTIDE SEQUENCE [LARGE SCALE GENOMIC DNA]</scope>
    <source>
        <strain evidence="2 3">07D10-4-3</strain>
    </source>
</reference>
<protein>
    <submittedName>
        <fullName evidence="2">HNH endonuclease</fullName>
    </submittedName>
</protein>
<proteinExistence type="predicted"/>
<dbReference type="RefSeq" id="WP_128233892.1">
    <property type="nucleotide sequence ID" value="NZ_SAUY01000041.1"/>
</dbReference>
<keyword evidence="2" id="KW-0540">Nuclease</keyword>
<dbReference type="CDD" id="cd00085">
    <property type="entry name" value="HNHc"/>
    <property type="match status" value="1"/>
</dbReference>
<dbReference type="InterPro" id="IPR002711">
    <property type="entry name" value="HNH"/>
</dbReference>
<evidence type="ECO:0000259" key="1">
    <source>
        <dbReference type="Pfam" id="PF01844"/>
    </source>
</evidence>
<evidence type="ECO:0000313" key="2">
    <source>
        <dbReference type="EMBL" id="RWR26594.1"/>
    </source>
</evidence>
<comment type="caution">
    <text evidence="2">The sequence shown here is derived from an EMBL/GenBank/DDBJ whole genome shotgun (WGS) entry which is preliminary data.</text>
</comment>
<dbReference type="GO" id="GO:0008270">
    <property type="term" value="F:zinc ion binding"/>
    <property type="evidence" value="ECO:0007669"/>
    <property type="project" value="InterPro"/>
</dbReference>
<keyword evidence="2" id="KW-0255">Endonuclease</keyword>
<sequence>MRQGRVTPFDVVDHIKPKAEGGTDALGNLQCICADCHAWKTAQESSRTGSRPVGLDGWPVYSGLFPAVRFIDLFLFSSKSEFGLCP</sequence>
<dbReference type="AlphaFoldDB" id="A0A443K1G1"/>
<reference evidence="2 3" key="2">
    <citation type="submission" date="2019-01" db="EMBL/GenBank/DDBJ databases">
        <authorList>
            <person name="Li Y."/>
        </authorList>
    </citation>
    <scope>NUCLEOTIDE SEQUENCE [LARGE SCALE GENOMIC DNA]</scope>
    <source>
        <strain evidence="2 3">07D10-4-3</strain>
    </source>
</reference>
<organism evidence="2 3">
    <name type="scientific">Paenirhodobacter populi</name>
    <dbReference type="NCBI Taxonomy" id="2306993"/>
    <lineage>
        <taxon>Bacteria</taxon>
        <taxon>Pseudomonadati</taxon>
        <taxon>Pseudomonadota</taxon>
        <taxon>Alphaproteobacteria</taxon>
        <taxon>Rhodobacterales</taxon>
        <taxon>Rhodobacter group</taxon>
        <taxon>Paenirhodobacter</taxon>
    </lineage>
</organism>